<proteinExistence type="predicted"/>
<reference evidence="3" key="2">
    <citation type="submission" date="2021-04" db="EMBL/GenBank/DDBJ databases">
        <authorList>
            <person name="Gilroy R."/>
        </authorList>
    </citation>
    <scope>NUCLEOTIDE SEQUENCE</scope>
    <source>
        <strain evidence="3">CHK185-5351</strain>
    </source>
</reference>
<evidence type="ECO:0000313" key="3">
    <source>
        <dbReference type="EMBL" id="HJC15365.1"/>
    </source>
</evidence>
<gene>
    <name evidence="3" type="ORF">H9705_05985</name>
</gene>
<feature type="domain" description="DUF5717" evidence="2">
    <location>
        <begin position="1"/>
        <end position="869"/>
    </location>
</feature>
<organism evidence="3 4">
    <name type="scientific">Candidatus Fusicatenibacter intestinigallinarum</name>
    <dbReference type="NCBI Taxonomy" id="2838598"/>
    <lineage>
        <taxon>Bacteria</taxon>
        <taxon>Bacillati</taxon>
        <taxon>Bacillota</taxon>
        <taxon>Clostridia</taxon>
        <taxon>Lachnospirales</taxon>
        <taxon>Lachnospiraceae</taxon>
        <taxon>Fusicatenibacter</taxon>
    </lineage>
</organism>
<dbReference type="Pfam" id="PF18984">
    <property type="entry name" value="DUF5717_N"/>
    <property type="match status" value="1"/>
</dbReference>
<dbReference type="AlphaFoldDB" id="A0A9D2NA80"/>
<evidence type="ECO:0000313" key="4">
    <source>
        <dbReference type="Proteomes" id="UP000823849"/>
    </source>
</evidence>
<dbReference type="InterPro" id="IPR043775">
    <property type="entry name" value="DUF5717_N"/>
</dbReference>
<sequence>MKRRMEQLVNGRFEYEVPPLVVTEQEVTLTLDEGKNYRGELHAGAADGRRIKGFAVSDHPRIVLAQDRFAGSACTIVYGIDTEGLHGGDGIQGTIVLSTSIEEKIIPVTVKIERRQIRSSRGYIRTLDDFTHLAARDFREAFSVFTKDGFAAMMQRESDSLRSLYQGLSRNPVTYQHLEEFLVTAGKKEPVRLTLGESKKKFWKLEKSTKDTIYIYKNTWGYVRMEIEVEGDFLEVDKQTVTSENFIGSVYGLEYIVRRDRLGHGRRFGKITVRSVHQTLVFEVEASAEGAMVRRKDPERECHLAALLKEYLALETHRMDYRSWYGSAWNHVRAMAAAGDRSTMLMFCQVFLYDANEENALAMEILWGMQNGKYPLNTPQEEALFLYYQKKLNLIAPEHRSIVARLAGLYRQEPENLILLLLLLREDDSYRVSLAKQLFAMEQIYRMGCTSPFLYLEAYKVLMRQEGQLRKLSGFMIQVLRFAQRYGIMTEGILKRAAYLSEHLKSFDAGVYDFLSRGYEQYPSDEVLDAVCRLIMKGNPGRPEYFRWYSLAVEHELHITRLYEYYIETMGSDFDGMLPQVIRVYFTYNNALSGQKKAFVYANVIKNREKDRNTWQSYKKAMEEFARIEVQKGRINEDYALIYREFLPLPKDTVSARALAGVLFTHKIFCENRKIRRVVVCHPALKHEMVYPVSDRTAYIRVYGQDARIFLEDEKKRRFVTTIPYEDQPLLEDEVLAQACGAFDVDNSGLLLYLCGEREADVEISEQKLGWYLQAEQSPAFTVKYRRMIRRKLLEYYWEHLGEPAVEQALQDLRDEEYIPVNKASVIELLTADGKYDRAFALVEKYGFEELSDSCVLRLASHMIMNREFQEEESLVALAEESFRRGLYDEAVLRYLERYYRGSVSRMCALWEKVKGFQLESYRLDERILTDVMFVRAWPQEGCRILESYISQTGRELVVMAYLTYLSIGYFMENRPVGDKIFACIESIFRRGWEMEEICELALLKYYSGQSRLTEEQTESVRLLLHRFTQEGLRFAFYQKFPRELTQIYQVEDRVFVEARYPADSKVTIHYRLSGMEEWKCEPMRNMYQGIFVKEFLLFYGEKLEYRLVCEQKGKKTESERKTIHMTQIQSDGRSRYQMLNRILAARTMGNKEETEKALRQYLEKDALVKTCFSLVE</sequence>
<comment type="caution">
    <text evidence="3">The sequence shown here is derived from an EMBL/GenBank/DDBJ whole genome shotgun (WGS) entry which is preliminary data.</text>
</comment>
<dbReference type="Pfam" id="PF18983">
    <property type="entry name" value="DUF5717"/>
    <property type="match status" value="1"/>
</dbReference>
<name>A0A9D2NA80_9FIRM</name>
<evidence type="ECO:0000259" key="1">
    <source>
        <dbReference type="Pfam" id="PF18983"/>
    </source>
</evidence>
<accession>A0A9D2NA80</accession>
<feature type="domain" description="DUF5717" evidence="1">
    <location>
        <begin position="872"/>
        <end position="1173"/>
    </location>
</feature>
<dbReference type="InterPro" id="IPR043774">
    <property type="entry name" value="DUF5717_C"/>
</dbReference>
<dbReference type="EMBL" id="DWWU01000023">
    <property type="protein sequence ID" value="HJC15365.1"/>
    <property type="molecule type" value="Genomic_DNA"/>
</dbReference>
<protein>
    <submittedName>
        <fullName evidence="3">Uncharacterized protein</fullName>
    </submittedName>
</protein>
<evidence type="ECO:0000259" key="2">
    <source>
        <dbReference type="Pfam" id="PF18984"/>
    </source>
</evidence>
<reference evidence="3" key="1">
    <citation type="journal article" date="2021" name="PeerJ">
        <title>Extensive microbial diversity within the chicken gut microbiome revealed by metagenomics and culture.</title>
        <authorList>
            <person name="Gilroy R."/>
            <person name="Ravi A."/>
            <person name="Getino M."/>
            <person name="Pursley I."/>
            <person name="Horton D.L."/>
            <person name="Alikhan N.F."/>
            <person name="Baker D."/>
            <person name="Gharbi K."/>
            <person name="Hall N."/>
            <person name="Watson M."/>
            <person name="Adriaenssens E.M."/>
            <person name="Foster-Nyarko E."/>
            <person name="Jarju S."/>
            <person name="Secka A."/>
            <person name="Antonio M."/>
            <person name="Oren A."/>
            <person name="Chaudhuri R.R."/>
            <person name="La Ragione R."/>
            <person name="Hildebrand F."/>
            <person name="Pallen M.J."/>
        </authorList>
    </citation>
    <scope>NUCLEOTIDE SEQUENCE</scope>
    <source>
        <strain evidence="3">CHK185-5351</strain>
    </source>
</reference>
<dbReference type="Proteomes" id="UP000823849">
    <property type="component" value="Unassembled WGS sequence"/>
</dbReference>